<organism evidence="2 3">
    <name type="scientific">Eggerthella lenta</name>
    <name type="common">Eubacterium lentum</name>
    <dbReference type="NCBI Taxonomy" id="84112"/>
    <lineage>
        <taxon>Bacteria</taxon>
        <taxon>Bacillati</taxon>
        <taxon>Actinomycetota</taxon>
        <taxon>Coriobacteriia</taxon>
        <taxon>Eggerthellales</taxon>
        <taxon>Eggerthellaceae</taxon>
        <taxon>Eggerthella</taxon>
    </lineage>
</organism>
<evidence type="ECO:0000313" key="2">
    <source>
        <dbReference type="EMBL" id="RDB82086.1"/>
    </source>
</evidence>
<dbReference type="InterPro" id="IPR007712">
    <property type="entry name" value="RelE/ParE_toxin"/>
</dbReference>
<evidence type="ECO:0000256" key="1">
    <source>
        <dbReference type="ARBA" id="ARBA00022649"/>
    </source>
</evidence>
<dbReference type="NCBIfam" id="TIGR02385">
    <property type="entry name" value="RelE_StbE"/>
    <property type="match status" value="1"/>
</dbReference>
<dbReference type="AlphaFoldDB" id="A0A369MZA6"/>
<protein>
    <submittedName>
        <fullName evidence="2">Type II toxin-antitoxin system YafQ family toxin</fullName>
    </submittedName>
</protein>
<dbReference type="SUPFAM" id="SSF143011">
    <property type="entry name" value="RelE-like"/>
    <property type="match status" value="1"/>
</dbReference>
<evidence type="ECO:0000313" key="3">
    <source>
        <dbReference type="Proteomes" id="UP000253752"/>
    </source>
</evidence>
<reference evidence="2 3" key="1">
    <citation type="journal article" date="2018" name="Elife">
        <title>Discovery and characterization of a prevalent human gut bacterial enzyme sufficient for the inactivation of a family of plant toxins.</title>
        <authorList>
            <person name="Koppel N."/>
            <person name="Bisanz J.E."/>
            <person name="Pandelia M.E."/>
            <person name="Turnbaugh P.J."/>
            <person name="Balskus E.P."/>
        </authorList>
    </citation>
    <scope>NUCLEOTIDE SEQUENCE [LARGE SCALE GENOMIC DNA]</scope>
    <source>
        <strain evidence="2 3">MR1 #12</strain>
    </source>
</reference>
<comment type="caution">
    <text evidence="2">The sequence shown here is derived from an EMBL/GenBank/DDBJ whole genome shotgun (WGS) entry which is preliminary data.</text>
</comment>
<dbReference type="GeneID" id="69510910"/>
<sequence>MYEIKVEPAFKADYARVMKRHPRLRGEFKEAVSELMRTGAVPNEYGPHELSNPGGNYNGHIDFHLSDGMVDVVVLYMPHKSNPIIRLVRMGSHDELFQGPLI</sequence>
<dbReference type="InterPro" id="IPR004386">
    <property type="entry name" value="Toxin_YafQ-like"/>
</dbReference>
<proteinExistence type="predicted"/>
<gene>
    <name evidence="2" type="ORF">C1872_01380</name>
</gene>
<dbReference type="Proteomes" id="UP000253752">
    <property type="component" value="Unassembled WGS sequence"/>
</dbReference>
<accession>A0A369MZA6</accession>
<dbReference type="Gene3D" id="3.30.2310.20">
    <property type="entry name" value="RelE-like"/>
    <property type="match status" value="1"/>
</dbReference>
<dbReference type="Pfam" id="PF15738">
    <property type="entry name" value="YafQ_toxin"/>
    <property type="match status" value="1"/>
</dbReference>
<dbReference type="RefSeq" id="WP_009608518.1">
    <property type="nucleotide sequence ID" value="NZ_AP025575.1"/>
</dbReference>
<keyword evidence="1" id="KW-1277">Toxin-antitoxin system</keyword>
<dbReference type="EMBL" id="PPTX01000001">
    <property type="protein sequence ID" value="RDB82086.1"/>
    <property type="molecule type" value="Genomic_DNA"/>
</dbReference>
<name>A0A369MZA6_EGGLN</name>
<dbReference type="InterPro" id="IPR035093">
    <property type="entry name" value="RelE/ParE_toxin_dom_sf"/>
</dbReference>